<name>A0A3B0NZI3_9BACT</name>
<proteinExistence type="predicted"/>
<evidence type="ECO:0000313" key="2">
    <source>
        <dbReference type="Proteomes" id="UP000259864"/>
    </source>
</evidence>
<accession>A0A3B0NZI3</accession>
<dbReference type="Proteomes" id="UP000259864">
    <property type="component" value="Chromosome 1"/>
</dbReference>
<dbReference type="EMBL" id="LS991949">
    <property type="protein sequence ID" value="SYV89809.1"/>
    <property type="molecule type" value="Genomic_DNA"/>
</dbReference>
<evidence type="ECO:0000313" key="1">
    <source>
        <dbReference type="EMBL" id="SYV89809.1"/>
    </source>
</evidence>
<dbReference type="KEGG" id="mala:NCTC10135_00311"/>
<feature type="non-terminal residue" evidence="1">
    <location>
        <position position="63"/>
    </location>
</feature>
<reference evidence="2" key="1">
    <citation type="submission" date="2018-06" db="EMBL/GenBank/DDBJ databases">
        <authorList>
            <consortium name="Pathogen Informatics"/>
        </authorList>
    </citation>
    <scope>NUCLEOTIDE SEQUENCE [LARGE SCALE GENOMIC DNA]</scope>
    <source>
        <strain evidence="2">NCTC10135</strain>
    </source>
</reference>
<gene>
    <name evidence="1" type="ORF">NCTC10135_00311</name>
</gene>
<dbReference type="AlphaFoldDB" id="A0A3B0NZI3"/>
<protein>
    <submittedName>
        <fullName evidence="1">Uncharacterized protein</fullName>
    </submittedName>
</protein>
<sequence>MKIGDDFNDFYDDAYKHLKPGDNIKFIKDNNLDRLFTDIEFKNGKGVKVTVKDGQTKVEELNW</sequence>
<organism evidence="1 2">
    <name type="scientific">Metamycoplasma alkalescens</name>
    <dbReference type="NCBI Taxonomy" id="45363"/>
    <lineage>
        <taxon>Bacteria</taxon>
        <taxon>Bacillati</taxon>
        <taxon>Mycoplasmatota</taxon>
        <taxon>Mycoplasmoidales</taxon>
        <taxon>Metamycoplasmataceae</taxon>
        <taxon>Metamycoplasma</taxon>
    </lineage>
</organism>